<gene>
    <name evidence="3" type="primary">pcaI_1</name>
    <name evidence="3" type="ORF">LMG26411_04371</name>
</gene>
<dbReference type="PANTHER" id="PTHR13707:SF60">
    <property type="entry name" value="ACETATE COA-TRANSFERASE SUBUNIT ALPHA"/>
    <property type="match status" value="1"/>
</dbReference>
<dbReference type="NCBIfam" id="TIGR02429">
    <property type="entry name" value="pcaI_scoA_fam"/>
    <property type="match status" value="1"/>
</dbReference>
<dbReference type="SUPFAM" id="SSF100950">
    <property type="entry name" value="NagB/RpiA/CoA transferase-like"/>
    <property type="match status" value="1"/>
</dbReference>
<dbReference type="Gene3D" id="3.40.1080.10">
    <property type="entry name" value="Glutaconate Coenzyme A-transferase"/>
    <property type="match status" value="1"/>
</dbReference>
<dbReference type="RefSeq" id="WP_211955352.1">
    <property type="nucleotide sequence ID" value="NZ_CAJPVI010000028.1"/>
</dbReference>
<dbReference type="InterPro" id="IPR037171">
    <property type="entry name" value="NagB/RpiA_transferase-like"/>
</dbReference>
<dbReference type="SMART" id="SM00882">
    <property type="entry name" value="CoA_trans"/>
    <property type="match status" value="1"/>
</dbReference>
<dbReference type="PANTHER" id="PTHR13707">
    <property type="entry name" value="KETOACID-COENZYME A TRANSFERASE"/>
    <property type="match status" value="1"/>
</dbReference>
<dbReference type="InterPro" id="IPR004165">
    <property type="entry name" value="CoA_trans_fam_I"/>
</dbReference>
<proteinExistence type="inferred from homology"/>
<dbReference type="EC" id="2.8.3.6" evidence="3"/>
<organism evidence="3 4">
    <name type="scientific">Cupriavidus numazuensis</name>
    <dbReference type="NCBI Taxonomy" id="221992"/>
    <lineage>
        <taxon>Bacteria</taxon>
        <taxon>Pseudomonadati</taxon>
        <taxon>Pseudomonadota</taxon>
        <taxon>Betaproteobacteria</taxon>
        <taxon>Burkholderiales</taxon>
        <taxon>Burkholderiaceae</taxon>
        <taxon>Cupriavidus</taxon>
    </lineage>
</organism>
<dbReference type="EMBL" id="CAJPVI010000028">
    <property type="protein sequence ID" value="CAG2153259.1"/>
    <property type="molecule type" value="Genomic_DNA"/>
</dbReference>
<evidence type="ECO:0000256" key="1">
    <source>
        <dbReference type="ARBA" id="ARBA00005612"/>
    </source>
</evidence>
<comment type="similarity">
    <text evidence="1">Belongs to the 3-oxoacid CoA-transferase subunit A family.</text>
</comment>
<keyword evidence="4" id="KW-1185">Reference proteome</keyword>
<name>A0ABM8TLB0_9BURK</name>
<evidence type="ECO:0000313" key="3">
    <source>
        <dbReference type="EMBL" id="CAG2153259.1"/>
    </source>
</evidence>
<accession>A0ABM8TLB0</accession>
<dbReference type="PROSITE" id="PS01273">
    <property type="entry name" value="COA_TRANSF_1"/>
    <property type="match status" value="1"/>
</dbReference>
<reference evidence="3 4" key="1">
    <citation type="submission" date="2021-03" db="EMBL/GenBank/DDBJ databases">
        <authorList>
            <person name="Peeters C."/>
        </authorList>
    </citation>
    <scope>NUCLEOTIDE SEQUENCE [LARGE SCALE GENOMIC DNA]</scope>
    <source>
        <strain evidence="3 4">LMG 26411</strain>
    </source>
</reference>
<dbReference type="InterPro" id="IPR004163">
    <property type="entry name" value="CoA_transf_BS"/>
</dbReference>
<sequence>MIDKIVPSCADALSSVPDGASIAIGGFGGAGMPEELIVALLDQGARDLTVVTNNAGQGETGIAALLKARRVRKIVCSYPRMARAHVFETLYREGAVELELVPQGTLAERLRAAGCGIGGFFTPTAYGTALAEGKETRILDGRPHVFERPLAVDYALIHAQVGDRWGNLVYRNTARNFGPIMAMAARHTIATVAEIRDLGGLSPESIITPGIFVDAVVPRPPTDAPHTASAMSPEAMS</sequence>
<dbReference type="GO" id="GO:0047569">
    <property type="term" value="F:3-oxoadipate CoA-transferase activity"/>
    <property type="evidence" value="ECO:0007669"/>
    <property type="project" value="UniProtKB-EC"/>
</dbReference>
<protein>
    <submittedName>
        <fullName evidence="3">3-oxoadipate CoA-transferase subunit A</fullName>
        <ecNumber evidence="3">2.8.3.6</ecNumber>
    </submittedName>
</protein>
<dbReference type="InterPro" id="IPR012792">
    <property type="entry name" value="3-oxoacid_CoA-transf_A"/>
</dbReference>
<evidence type="ECO:0000313" key="4">
    <source>
        <dbReference type="Proteomes" id="UP000672657"/>
    </source>
</evidence>
<dbReference type="Pfam" id="PF01144">
    <property type="entry name" value="CoA_trans"/>
    <property type="match status" value="1"/>
</dbReference>
<dbReference type="Proteomes" id="UP000672657">
    <property type="component" value="Unassembled WGS sequence"/>
</dbReference>
<evidence type="ECO:0000256" key="2">
    <source>
        <dbReference type="ARBA" id="ARBA00022679"/>
    </source>
</evidence>
<comment type="caution">
    <text evidence="3">The sequence shown here is derived from an EMBL/GenBank/DDBJ whole genome shotgun (WGS) entry which is preliminary data.</text>
</comment>
<keyword evidence="2 3" id="KW-0808">Transferase</keyword>